<reference evidence="8 9" key="1">
    <citation type="submission" date="2014-07" db="EMBL/GenBank/DDBJ databases">
        <title>Genome Sequencing of Dermacoccus nishinomiyaensis.</title>
        <authorList>
            <person name="Hong K.W."/>
            <person name="Chan K.G."/>
        </authorList>
    </citation>
    <scope>NUCLEOTIDE SEQUENCE [LARGE SCALE GENOMIC DNA]</scope>
    <source>
        <strain evidence="8 9">M25</strain>
    </source>
</reference>
<organism evidence="8 9">
    <name type="scientific">Dermacoccus nishinomiyaensis</name>
    <dbReference type="NCBI Taxonomy" id="1274"/>
    <lineage>
        <taxon>Bacteria</taxon>
        <taxon>Bacillati</taxon>
        <taxon>Actinomycetota</taxon>
        <taxon>Actinomycetes</taxon>
        <taxon>Micrococcales</taxon>
        <taxon>Dermacoccaceae</taxon>
        <taxon>Dermacoccus</taxon>
    </lineage>
</organism>
<evidence type="ECO:0000259" key="7">
    <source>
        <dbReference type="PROSITE" id="PS51160"/>
    </source>
</evidence>
<dbReference type="SUPFAM" id="SSF54975">
    <property type="entry name" value="Acylphosphatase/BLUF domain-like"/>
    <property type="match status" value="1"/>
</dbReference>
<name>A0A075JFU0_9MICO</name>
<dbReference type="Pfam" id="PF00708">
    <property type="entry name" value="Acylphosphatase"/>
    <property type="match status" value="1"/>
</dbReference>
<protein>
    <recommendedName>
        <fullName evidence="3 5">acylphosphatase</fullName>
        <ecNumber evidence="2 5">3.6.1.7</ecNumber>
    </recommendedName>
</protein>
<evidence type="ECO:0000256" key="3">
    <source>
        <dbReference type="ARBA" id="ARBA00015991"/>
    </source>
</evidence>
<evidence type="ECO:0000256" key="6">
    <source>
        <dbReference type="RuleBase" id="RU004168"/>
    </source>
</evidence>
<comment type="similarity">
    <text evidence="1 6">Belongs to the acylphosphatase family.</text>
</comment>
<gene>
    <name evidence="8" type="ORF">HX89_07180</name>
</gene>
<dbReference type="PANTHER" id="PTHR47268">
    <property type="entry name" value="ACYLPHOSPHATASE"/>
    <property type="match status" value="1"/>
</dbReference>
<dbReference type="Gene3D" id="3.30.70.100">
    <property type="match status" value="1"/>
</dbReference>
<evidence type="ECO:0000256" key="1">
    <source>
        <dbReference type="ARBA" id="ARBA00005614"/>
    </source>
</evidence>
<evidence type="ECO:0000313" key="8">
    <source>
        <dbReference type="EMBL" id="AIF40759.1"/>
    </source>
</evidence>
<feature type="active site" evidence="5">
    <location>
        <position position="24"/>
    </location>
</feature>
<dbReference type="EMBL" id="CP008889">
    <property type="protein sequence ID" value="AIF40759.1"/>
    <property type="molecule type" value="Genomic_DNA"/>
</dbReference>
<dbReference type="EC" id="3.6.1.7" evidence="2 5"/>
<dbReference type="InterPro" id="IPR001792">
    <property type="entry name" value="Acylphosphatase-like_dom"/>
</dbReference>
<evidence type="ECO:0000313" key="9">
    <source>
        <dbReference type="Proteomes" id="UP000027986"/>
    </source>
</evidence>
<accession>A0A075JFU0</accession>
<keyword evidence="9" id="KW-1185">Reference proteome</keyword>
<dbReference type="GeneID" id="41840940"/>
<dbReference type="HOGENOM" id="CLU_141932_3_2_11"/>
<dbReference type="OrthoDB" id="3182027at2"/>
<dbReference type="Proteomes" id="UP000027986">
    <property type="component" value="Chromosome"/>
</dbReference>
<evidence type="ECO:0000256" key="5">
    <source>
        <dbReference type="PROSITE-ProRule" id="PRU00520"/>
    </source>
</evidence>
<sequence>MSVSNQSRAVDLRVTGTVQGVSYRAACAEQARTLGLVGYVENLDDGAVHVVAEGTPDAVESLVDWCHDGPDAASVDDVEVRDVAPEGHDDFTVRR</sequence>
<evidence type="ECO:0000256" key="2">
    <source>
        <dbReference type="ARBA" id="ARBA00012150"/>
    </source>
</evidence>
<comment type="catalytic activity">
    <reaction evidence="4 5">
        <text>an acyl phosphate + H2O = a carboxylate + phosphate + H(+)</text>
        <dbReference type="Rhea" id="RHEA:14965"/>
        <dbReference type="ChEBI" id="CHEBI:15377"/>
        <dbReference type="ChEBI" id="CHEBI:15378"/>
        <dbReference type="ChEBI" id="CHEBI:29067"/>
        <dbReference type="ChEBI" id="CHEBI:43474"/>
        <dbReference type="ChEBI" id="CHEBI:59918"/>
        <dbReference type="EC" id="3.6.1.7"/>
    </reaction>
</comment>
<dbReference type="RefSeq" id="WP_038568058.1">
    <property type="nucleotide sequence ID" value="NZ_CP008889.1"/>
</dbReference>
<evidence type="ECO:0000256" key="4">
    <source>
        <dbReference type="ARBA" id="ARBA00047645"/>
    </source>
</evidence>
<dbReference type="PANTHER" id="PTHR47268:SF4">
    <property type="entry name" value="ACYLPHOSPHATASE"/>
    <property type="match status" value="1"/>
</dbReference>
<dbReference type="PROSITE" id="PS51160">
    <property type="entry name" value="ACYLPHOSPHATASE_3"/>
    <property type="match status" value="1"/>
</dbReference>
<keyword evidence="5" id="KW-0378">Hydrolase</keyword>
<proteinExistence type="inferred from homology"/>
<dbReference type="PRINTS" id="PR00112">
    <property type="entry name" value="ACYLPHPHTASE"/>
</dbReference>
<feature type="domain" description="Acylphosphatase-like" evidence="7">
    <location>
        <begin position="9"/>
        <end position="95"/>
    </location>
</feature>
<dbReference type="eggNOG" id="COG1254">
    <property type="taxonomic scope" value="Bacteria"/>
</dbReference>
<dbReference type="InterPro" id="IPR020456">
    <property type="entry name" value="Acylphosphatase"/>
</dbReference>
<feature type="active site" evidence="5">
    <location>
        <position position="42"/>
    </location>
</feature>
<dbReference type="AlphaFoldDB" id="A0A075JFU0"/>
<dbReference type="GO" id="GO:0003998">
    <property type="term" value="F:acylphosphatase activity"/>
    <property type="evidence" value="ECO:0007669"/>
    <property type="project" value="UniProtKB-EC"/>
</dbReference>
<dbReference type="InterPro" id="IPR036046">
    <property type="entry name" value="Acylphosphatase-like_dom_sf"/>
</dbReference>
<dbReference type="KEGG" id="dni:HX89_07180"/>